<accession>A0A7G2JWS8</accession>
<dbReference type="InterPro" id="IPR040442">
    <property type="entry name" value="Pyrv_kinase-like_dom_sf"/>
</dbReference>
<dbReference type="PANTHER" id="PTHR46244">
    <property type="entry name" value="PHOSPHOENOLPYRUVATE-PROTEIN PHOSPHOTRANSFERASE"/>
    <property type="match status" value="1"/>
</dbReference>
<dbReference type="GO" id="GO:0008965">
    <property type="term" value="F:phosphoenolpyruvate-protein phosphotransferase activity"/>
    <property type="evidence" value="ECO:0007669"/>
    <property type="project" value="UniProtKB-EC"/>
</dbReference>
<feature type="domain" description="PEP-utilising enzyme C-terminal" evidence="2">
    <location>
        <begin position="2"/>
        <end position="143"/>
    </location>
</feature>
<protein>
    <submittedName>
        <fullName evidence="3">Phosphoenolpyruvate-protein phosphotransferase</fullName>
        <ecNumber evidence="3">2.7.3.9</ecNumber>
    </submittedName>
</protein>
<comment type="caution">
    <text evidence="3">The sequence shown here is derived from an EMBL/GenBank/DDBJ whole genome shotgun (WGS) entry which is preliminary data.</text>
</comment>
<dbReference type="EMBL" id="ABFC01001122">
    <property type="protein sequence ID" value="EFA27810.1"/>
    <property type="molecule type" value="Genomic_DNA"/>
</dbReference>
<dbReference type="InterPro" id="IPR050499">
    <property type="entry name" value="PEP-utilizing_PTS_enzyme"/>
</dbReference>
<keyword evidence="3" id="KW-0808">Transferase</keyword>
<evidence type="ECO:0000256" key="1">
    <source>
        <dbReference type="ARBA" id="ARBA00022723"/>
    </source>
</evidence>
<dbReference type="InterPro" id="IPR000121">
    <property type="entry name" value="PEP_util_C"/>
</dbReference>
<dbReference type="Gene3D" id="3.20.20.60">
    <property type="entry name" value="Phosphoenolpyruvate-binding domains"/>
    <property type="match status" value="1"/>
</dbReference>
<keyword evidence="3" id="KW-0670">Pyruvate</keyword>
<organism evidence="3">
    <name type="scientific">Haemophilus influenzae HK1212</name>
    <dbReference type="NCBI Taxonomy" id="456482"/>
    <lineage>
        <taxon>Bacteria</taxon>
        <taxon>Pseudomonadati</taxon>
        <taxon>Pseudomonadota</taxon>
        <taxon>Gammaproteobacteria</taxon>
        <taxon>Pasteurellales</taxon>
        <taxon>Pasteurellaceae</taxon>
        <taxon>Haemophilus</taxon>
    </lineage>
</organism>
<keyword evidence="1" id="KW-0479">Metal-binding</keyword>
<feature type="non-terminal residue" evidence="3">
    <location>
        <position position="1"/>
    </location>
</feature>
<evidence type="ECO:0000259" key="2">
    <source>
        <dbReference type="Pfam" id="PF02896"/>
    </source>
</evidence>
<dbReference type="PANTHER" id="PTHR46244:SF6">
    <property type="entry name" value="PHOSPHOENOLPYRUVATE-PROTEIN PHOSPHOTRANSFERASE"/>
    <property type="match status" value="1"/>
</dbReference>
<sequence>KDLPAITLDGHKVDVVANIGTIRDCDGAERNGAEGIGLYRTEFLFMDREQLPTEEEQFIAYKQVVEAMNGRLTVLRTMDIGGDKELSYLDLPKEMNPFLGWRAIRIALDRREILNAQLRAVLRASAFGKLAVMFPMIISVEEI</sequence>
<dbReference type="Pfam" id="PF02896">
    <property type="entry name" value="PEP-utilizers_C"/>
    <property type="match status" value="1"/>
</dbReference>
<dbReference type="EC" id="2.7.3.9" evidence="3"/>
<dbReference type="SUPFAM" id="SSF51621">
    <property type="entry name" value="Phosphoenolpyruvate/pyruvate domain"/>
    <property type="match status" value="1"/>
</dbReference>
<dbReference type="AlphaFoldDB" id="A0A7G2JWS8"/>
<name>A0A7G2JWS8_HAEIF</name>
<dbReference type="GO" id="GO:0046872">
    <property type="term" value="F:metal ion binding"/>
    <property type="evidence" value="ECO:0007669"/>
    <property type="project" value="UniProtKB-KW"/>
</dbReference>
<feature type="non-terminal residue" evidence="3">
    <location>
        <position position="143"/>
    </location>
</feature>
<reference evidence="3" key="1">
    <citation type="journal article" date="2010" name="Genomics">
        <title>Tracing phylogenomic events leading to diversity of Haemophilus influenzae and the emergence of Brazilian Purpuric Fever (BPF)-associated clones.</title>
        <authorList>
            <person name="Papazisi L."/>
            <person name="Ratnayake S."/>
            <person name="Remortel B.G."/>
            <person name="Bock G.R."/>
            <person name="Liang W."/>
            <person name="Saeed A.I."/>
            <person name="Liu J."/>
            <person name="Fleischmann R.D."/>
            <person name="Kilian M."/>
            <person name="Peterson S.N."/>
        </authorList>
    </citation>
    <scope>NUCLEOTIDE SEQUENCE [LARGE SCALE GENOMIC DNA]</scope>
    <source>
        <strain evidence="3">HK1212</strain>
    </source>
</reference>
<dbReference type="InterPro" id="IPR015813">
    <property type="entry name" value="Pyrv/PenolPyrv_kinase-like_dom"/>
</dbReference>
<evidence type="ECO:0000313" key="3">
    <source>
        <dbReference type="EMBL" id="EFA27810.1"/>
    </source>
</evidence>
<proteinExistence type="predicted"/>
<gene>
    <name evidence="3" type="primary">ptsI</name>
    <name evidence="3" type="ORF">HAINFHK1212_0911</name>
</gene>